<evidence type="ECO:0000313" key="2">
    <source>
        <dbReference type="EMBL" id="GAA2043987.1"/>
    </source>
</evidence>
<dbReference type="Proteomes" id="UP001500751">
    <property type="component" value="Unassembled WGS sequence"/>
</dbReference>
<reference evidence="3" key="1">
    <citation type="journal article" date="2019" name="Int. J. Syst. Evol. Microbiol.">
        <title>The Global Catalogue of Microorganisms (GCM) 10K type strain sequencing project: providing services to taxonomists for standard genome sequencing and annotation.</title>
        <authorList>
            <consortium name="The Broad Institute Genomics Platform"/>
            <consortium name="The Broad Institute Genome Sequencing Center for Infectious Disease"/>
            <person name="Wu L."/>
            <person name="Ma J."/>
        </authorList>
    </citation>
    <scope>NUCLEOTIDE SEQUENCE [LARGE SCALE GENOMIC DNA]</scope>
    <source>
        <strain evidence="3">JCM 16014</strain>
    </source>
</reference>
<organism evidence="2 3">
    <name type="scientific">Catenulispora yoronensis</name>
    <dbReference type="NCBI Taxonomy" id="450799"/>
    <lineage>
        <taxon>Bacteria</taxon>
        <taxon>Bacillati</taxon>
        <taxon>Actinomycetota</taxon>
        <taxon>Actinomycetes</taxon>
        <taxon>Catenulisporales</taxon>
        <taxon>Catenulisporaceae</taxon>
        <taxon>Catenulispora</taxon>
    </lineage>
</organism>
<dbReference type="EMBL" id="BAAAQN010000036">
    <property type="protein sequence ID" value="GAA2043987.1"/>
    <property type="molecule type" value="Genomic_DNA"/>
</dbReference>
<name>A0ABN2UVY2_9ACTN</name>
<gene>
    <name evidence="2" type="ORF">GCM10009839_54270</name>
</gene>
<dbReference type="Pfam" id="PF12902">
    <property type="entry name" value="Ferritin-like"/>
    <property type="match status" value="1"/>
</dbReference>
<dbReference type="InterPro" id="IPR012347">
    <property type="entry name" value="Ferritin-like"/>
</dbReference>
<evidence type="ECO:0000259" key="1">
    <source>
        <dbReference type="Pfam" id="PF12902"/>
    </source>
</evidence>
<accession>A0ABN2UVY2</accession>
<dbReference type="Gene3D" id="1.20.1260.10">
    <property type="match status" value="1"/>
</dbReference>
<dbReference type="PANTHER" id="PTHR34400:SF4">
    <property type="entry name" value="MEMBRANE PROTEIN"/>
    <property type="match status" value="1"/>
</dbReference>
<evidence type="ECO:0000313" key="3">
    <source>
        <dbReference type="Proteomes" id="UP001500751"/>
    </source>
</evidence>
<keyword evidence="3" id="KW-1185">Reference proteome</keyword>
<dbReference type="InterPro" id="IPR009078">
    <property type="entry name" value="Ferritin-like_SF"/>
</dbReference>
<sequence length="375" mass="40993">MTTRISTLEDLKAALQLAIGLELSTIPVYLTGLYSIRENTNTDAAQTIRSVVMEEMLHMTLAANVLNALGEPPSTNPVDFQDRKHLSPIPTYPLESPLISGIGTLELLPLSPRAVESFVRIEHPLHGAATLSAITAEPGSYRTIGEFYEAIDTALNDPTICPDTLFNPTNQTPDSEYYGGAGNVIQVSNRATARQAIKKIIDEGEGLPQEALTKPAKTVTDTDRLTSGWQMYSHYARFRELQTGRRFRTNQTAGETPTGAMLLLDYNEVEPAEFTPRNGDGGPEALALDSFDLSYSQLVDEVYYAFAGGQRTTQSTALQSAVHGMYALKNKATALMRTPNPTHPGHTLCPRFSYVALGGDRDKLTRRVEEATATR</sequence>
<feature type="domain" description="Iminophenyl-pyruvate dimer synthase" evidence="1">
    <location>
        <begin position="15"/>
        <end position="242"/>
    </location>
</feature>
<dbReference type="RefSeq" id="WP_344668487.1">
    <property type="nucleotide sequence ID" value="NZ_BAAAQN010000036.1"/>
</dbReference>
<protein>
    <submittedName>
        <fullName evidence="2">Ferritin-like protein</fullName>
    </submittedName>
</protein>
<dbReference type="PANTHER" id="PTHR34400">
    <property type="match status" value="1"/>
</dbReference>
<proteinExistence type="predicted"/>
<comment type="caution">
    <text evidence="2">The sequence shown here is derived from an EMBL/GenBank/DDBJ whole genome shotgun (WGS) entry which is preliminary data.</text>
</comment>
<dbReference type="InterPro" id="IPR026820">
    <property type="entry name" value="VioB/RebD_dom"/>
</dbReference>
<dbReference type="SUPFAM" id="SSF47240">
    <property type="entry name" value="Ferritin-like"/>
    <property type="match status" value="1"/>
</dbReference>